<evidence type="ECO:0008006" key="5">
    <source>
        <dbReference type="Google" id="ProtNLM"/>
    </source>
</evidence>
<dbReference type="AlphaFoldDB" id="A0A7S3WY31"/>
<evidence type="ECO:0000256" key="3">
    <source>
        <dbReference type="PROSITE-ProRule" id="PRU00023"/>
    </source>
</evidence>
<name>A0A7S3WY31_9SPIT</name>
<feature type="repeat" description="ANK" evidence="3">
    <location>
        <begin position="27"/>
        <end position="59"/>
    </location>
</feature>
<gene>
    <name evidence="4" type="ORF">SACU0126_LOCUS26746</name>
</gene>
<evidence type="ECO:0000313" key="4">
    <source>
        <dbReference type="EMBL" id="CAE0585482.1"/>
    </source>
</evidence>
<evidence type="ECO:0000256" key="2">
    <source>
        <dbReference type="ARBA" id="ARBA00023043"/>
    </source>
</evidence>
<keyword evidence="1" id="KW-0677">Repeat</keyword>
<dbReference type="SUPFAM" id="SSF48403">
    <property type="entry name" value="Ankyrin repeat"/>
    <property type="match status" value="1"/>
</dbReference>
<dbReference type="Pfam" id="PF12796">
    <property type="entry name" value="Ank_2"/>
    <property type="match status" value="1"/>
</dbReference>
<keyword evidence="2 3" id="KW-0040">ANK repeat</keyword>
<accession>A0A7S3WY31</accession>
<dbReference type="PANTHER" id="PTHR24173:SF74">
    <property type="entry name" value="ANKYRIN REPEAT DOMAIN-CONTAINING PROTEIN 16"/>
    <property type="match status" value="1"/>
</dbReference>
<dbReference type="Gene3D" id="1.25.40.20">
    <property type="entry name" value="Ankyrin repeat-containing domain"/>
    <property type="match status" value="1"/>
</dbReference>
<proteinExistence type="predicted"/>
<organism evidence="4">
    <name type="scientific">Strombidinopsis acuminata</name>
    <dbReference type="NCBI Taxonomy" id="141414"/>
    <lineage>
        <taxon>Eukaryota</taxon>
        <taxon>Sar</taxon>
        <taxon>Alveolata</taxon>
        <taxon>Ciliophora</taxon>
        <taxon>Intramacronucleata</taxon>
        <taxon>Spirotrichea</taxon>
        <taxon>Choreotrichia</taxon>
        <taxon>Choreotrichida</taxon>
        <taxon>Strombidinopsidae</taxon>
        <taxon>Strombidinopsis</taxon>
    </lineage>
</organism>
<sequence>MMLCTGTPGEIDRLLRIGMRIDAVDHYGRTLLHLAAAAGETDVVYHLLRRSPQLVRVRNPLDGSTALHAACEGGHIETVALLLQSGGSAVARDSRGRTPVECAAAYGHHACVGLFLTLSFTTD</sequence>
<feature type="repeat" description="ANK" evidence="3">
    <location>
        <begin position="62"/>
        <end position="94"/>
    </location>
</feature>
<dbReference type="InterPro" id="IPR002110">
    <property type="entry name" value="Ankyrin_rpt"/>
</dbReference>
<dbReference type="PROSITE" id="PS50297">
    <property type="entry name" value="ANK_REP_REGION"/>
    <property type="match status" value="2"/>
</dbReference>
<protein>
    <recommendedName>
        <fullName evidence="5">Ankyrin repeat protein</fullName>
    </recommendedName>
</protein>
<dbReference type="SMART" id="SM00248">
    <property type="entry name" value="ANK"/>
    <property type="match status" value="3"/>
</dbReference>
<reference evidence="4" key="1">
    <citation type="submission" date="2021-01" db="EMBL/GenBank/DDBJ databases">
        <authorList>
            <person name="Corre E."/>
            <person name="Pelletier E."/>
            <person name="Niang G."/>
            <person name="Scheremetjew M."/>
            <person name="Finn R."/>
            <person name="Kale V."/>
            <person name="Holt S."/>
            <person name="Cochrane G."/>
            <person name="Meng A."/>
            <person name="Brown T."/>
            <person name="Cohen L."/>
        </authorList>
    </citation>
    <scope>NUCLEOTIDE SEQUENCE</scope>
    <source>
        <strain evidence="4">SPMC142</strain>
    </source>
</reference>
<dbReference type="EMBL" id="HBIQ01083810">
    <property type="protein sequence ID" value="CAE0585482.1"/>
    <property type="molecule type" value="Transcribed_RNA"/>
</dbReference>
<dbReference type="PANTHER" id="PTHR24173">
    <property type="entry name" value="ANKYRIN REPEAT CONTAINING"/>
    <property type="match status" value="1"/>
</dbReference>
<dbReference type="PROSITE" id="PS50088">
    <property type="entry name" value="ANK_REPEAT"/>
    <property type="match status" value="2"/>
</dbReference>
<dbReference type="InterPro" id="IPR036770">
    <property type="entry name" value="Ankyrin_rpt-contain_sf"/>
</dbReference>
<evidence type="ECO:0000256" key="1">
    <source>
        <dbReference type="ARBA" id="ARBA00022737"/>
    </source>
</evidence>